<evidence type="ECO:0000313" key="2">
    <source>
        <dbReference type="EMBL" id="KAK9157740.1"/>
    </source>
</evidence>
<gene>
    <name evidence="2" type="ORF">Scep_004314</name>
</gene>
<dbReference type="Proteomes" id="UP001419268">
    <property type="component" value="Unassembled WGS sequence"/>
</dbReference>
<sequence>MKGRRSREGDIEGGEAGNKVDTGDQLATKDPVDLDSGIDYGVLKCVVRSTPATERDQVMASWVRPLVGSWKGIPKYGLV</sequence>
<organism evidence="2 3">
    <name type="scientific">Stephania cephalantha</name>
    <dbReference type="NCBI Taxonomy" id="152367"/>
    <lineage>
        <taxon>Eukaryota</taxon>
        <taxon>Viridiplantae</taxon>
        <taxon>Streptophyta</taxon>
        <taxon>Embryophyta</taxon>
        <taxon>Tracheophyta</taxon>
        <taxon>Spermatophyta</taxon>
        <taxon>Magnoliopsida</taxon>
        <taxon>Ranunculales</taxon>
        <taxon>Menispermaceae</taxon>
        <taxon>Menispermoideae</taxon>
        <taxon>Cissampelideae</taxon>
        <taxon>Stephania</taxon>
    </lineage>
</organism>
<reference evidence="2 3" key="1">
    <citation type="submission" date="2024-01" db="EMBL/GenBank/DDBJ databases">
        <title>Genome assemblies of Stephania.</title>
        <authorList>
            <person name="Yang L."/>
        </authorList>
    </citation>
    <scope>NUCLEOTIDE SEQUENCE [LARGE SCALE GENOMIC DNA]</scope>
    <source>
        <strain evidence="2">JXDWG</strain>
        <tissue evidence="2">Leaf</tissue>
    </source>
</reference>
<evidence type="ECO:0000313" key="3">
    <source>
        <dbReference type="Proteomes" id="UP001419268"/>
    </source>
</evidence>
<dbReference type="EMBL" id="JBBNAG010000002">
    <property type="protein sequence ID" value="KAK9157740.1"/>
    <property type="molecule type" value="Genomic_DNA"/>
</dbReference>
<feature type="compositionally biased region" description="Basic and acidic residues" evidence="1">
    <location>
        <begin position="1"/>
        <end position="10"/>
    </location>
</feature>
<feature type="region of interest" description="Disordered" evidence="1">
    <location>
        <begin position="1"/>
        <end position="30"/>
    </location>
</feature>
<comment type="caution">
    <text evidence="2">The sequence shown here is derived from an EMBL/GenBank/DDBJ whole genome shotgun (WGS) entry which is preliminary data.</text>
</comment>
<keyword evidence="3" id="KW-1185">Reference proteome</keyword>
<name>A0AAP0KUS9_9MAGN</name>
<evidence type="ECO:0000256" key="1">
    <source>
        <dbReference type="SAM" id="MobiDB-lite"/>
    </source>
</evidence>
<accession>A0AAP0KUS9</accession>
<protein>
    <submittedName>
        <fullName evidence="2">Uncharacterized protein</fullName>
    </submittedName>
</protein>
<proteinExistence type="predicted"/>
<dbReference type="AlphaFoldDB" id="A0AAP0KUS9"/>